<dbReference type="EMBL" id="CP002154">
    <property type="protein sequence ID" value="ADM42469.1"/>
    <property type="molecule type" value="Genomic_DNA"/>
</dbReference>
<proteinExistence type="predicted"/>
<reference evidence="2" key="1">
    <citation type="submission" date="2010-08" db="EMBL/GenBank/DDBJ databases">
        <title>Genome comparisons of Edwardsiella bacteria analysed using deep sequencing technology.</title>
        <authorList>
            <person name="van Soest J.J."/>
            <person name="Henkel C.V."/>
            <person name="Jansen H.J."/>
            <person name="van den Hondel C.A.M.J.J."/>
            <person name="Bloemberg G.V."/>
            <person name="Meijer A.H."/>
            <person name="Spaink H.P."/>
        </authorList>
    </citation>
    <scope>NUCLEOTIDE SEQUENCE [LARGE SCALE GENOMIC DNA]</scope>
    <source>
        <strain evidence="2">FL6-60</strain>
    </source>
</reference>
<gene>
    <name evidence="1" type="ordered locus">ETAF_2366</name>
</gene>
<sequence>MRWPRGIQRLCTSYMPRGSNCQSSRAAAAARQGNSSCYFNAM</sequence>
<reference evidence="1 2" key="2">
    <citation type="journal article" date="2011" name="BMC Immunol.">
        <title>Comparison of static immersion and intravenous injection systems for exposure of zebrafish embryos to the natural pathogen Edwardsiella tarda.</title>
        <authorList>
            <person name="van Soest J.J."/>
            <person name="Stockhammer O.W."/>
            <person name="Ordas A."/>
            <person name="Bloemberg G.V."/>
            <person name="Spaink H.P."/>
            <person name="Meijer A.H."/>
        </authorList>
    </citation>
    <scope>NUCLEOTIDE SEQUENCE [LARGE SCALE GENOMIC DNA]</scope>
    <source>
        <strain evidence="1 2">FL6-60</strain>
    </source>
</reference>
<protein>
    <submittedName>
        <fullName evidence="1">Uncharacterized protein</fullName>
    </submittedName>
</protein>
<dbReference type="HOGENOM" id="CLU_3250772_0_0_6"/>
<dbReference type="AlphaFoldDB" id="A0A0H3DWY2"/>
<name>A0A0H3DWY2_EDWTF</name>
<dbReference type="KEGG" id="etd:ETAF_2366"/>
<accession>A0A0H3DWY2</accession>
<evidence type="ECO:0000313" key="2">
    <source>
        <dbReference type="Proteomes" id="UP000002230"/>
    </source>
</evidence>
<dbReference type="Proteomes" id="UP000002230">
    <property type="component" value="Chromosome"/>
</dbReference>
<dbReference type="PATRIC" id="fig|718251.5.peg.2455"/>
<organism evidence="1 2">
    <name type="scientific">Edwardsiella tarda (strain FL6-60)</name>
    <dbReference type="NCBI Taxonomy" id="718251"/>
    <lineage>
        <taxon>Bacteria</taxon>
        <taxon>Pseudomonadati</taxon>
        <taxon>Pseudomonadota</taxon>
        <taxon>Gammaproteobacteria</taxon>
        <taxon>Enterobacterales</taxon>
        <taxon>Hafniaceae</taxon>
        <taxon>Edwardsiella</taxon>
    </lineage>
</organism>
<keyword evidence="2" id="KW-1185">Reference proteome</keyword>
<evidence type="ECO:0000313" key="1">
    <source>
        <dbReference type="EMBL" id="ADM42469.1"/>
    </source>
</evidence>